<dbReference type="EMBL" id="FPHL01000032">
    <property type="protein sequence ID" value="SFV62916.1"/>
    <property type="molecule type" value="Genomic_DNA"/>
</dbReference>
<protein>
    <submittedName>
        <fullName evidence="7">5,10-methylenetetrahydrofolate reductase</fullName>
        <ecNumber evidence="7">1.5.1.20</ecNumber>
    </submittedName>
</protein>
<comment type="cofactor">
    <cofactor evidence="1">
        <name>FAD</name>
        <dbReference type="ChEBI" id="CHEBI:57692"/>
    </cofactor>
</comment>
<dbReference type="CDD" id="cd00537">
    <property type="entry name" value="MTHFR"/>
    <property type="match status" value="1"/>
</dbReference>
<keyword evidence="4" id="KW-0285">Flavoprotein</keyword>
<proteinExistence type="inferred from homology"/>
<dbReference type="GO" id="GO:0035999">
    <property type="term" value="P:tetrahydrofolate interconversion"/>
    <property type="evidence" value="ECO:0007669"/>
    <property type="project" value="UniProtKB-UniPathway"/>
</dbReference>
<dbReference type="GO" id="GO:0071949">
    <property type="term" value="F:FAD binding"/>
    <property type="evidence" value="ECO:0007669"/>
    <property type="project" value="TreeGrafter"/>
</dbReference>
<dbReference type="InterPro" id="IPR029041">
    <property type="entry name" value="FAD-linked_oxidoreductase-like"/>
</dbReference>
<evidence type="ECO:0000256" key="5">
    <source>
        <dbReference type="ARBA" id="ARBA00022827"/>
    </source>
</evidence>
<evidence type="ECO:0000256" key="6">
    <source>
        <dbReference type="ARBA" id="ARBA00023002"/>
    </source>
</evidence>
<dbReference type="GO" id="GO:0009086">
    <property type="term" value="P:methionine biosynthetic process"/>
    <property type="evidence" value="ECO:0007669"/>
    <property type="project" value="TreeGrafter"/>
</dbReference>
<keyword evidence="6 7" id="KW-0560">Oxidoreductase</keyword>
<dbReference type="Gene3D" id="3.20.20.220">
    <property type="match status" value="1"/>
</dbReference>
<dbReference type="UniPathway" id="UPA00193"/>
<dbReference type="SUPFAM" id="SSF51730">
    <property type="entry name" value="FAD-linked oxidoreductase"/>
    <property type="match status" value="1"/>
</dbReference>
<gene>
    <name evidence="7" type="ORF">MNB_SV-10-1434</name>
</gene>
<comment type="similarity">
    <text evidence="3">Belongs to the methylenetetrahydrofolate reductase family.</text>
</comment>
<comment type="pathway">
    <text evidence="2">One-carbon metabolism; tetrahydrofolate interconversion.</text>
</comment>
<evidence type="ECO:0000256" key="2">
    <source>
        <dbReference type="ARBA" id="ARBA00004777"/>
    </source>
</evidence>
<dbReference type="PANTHER" id="PTHR45754">
    <property type="entry name" value="METHYLENETETRAHYDROFOLATE REDUCTASE"/>
    <property type="match status" value="1"/>
</dbReference>
<evidence type="ECO:0000256" key="1">
    <source>
        <dbReference type="ARBA" id="ARBA00001974"/>
    </source>
</evidence>
<dbReference type="PANTHER" id="PTHR45754:SF3">
    <property type="entry name" value="METHYLENETETRAHYDROFOLATE REDUCTASE (NADPH)"/>
    <property type="match status" value="1"/>
</dbReference>
<dbReference type="EC" id="1.5.1.20" evidence="7"/>
<name>A0A1W1CAV0_9ZZZZ</name>
<accession>A0A1W1CAV0</accession>
<evidence type="ECO:0000256" key="4">
    <source>
        <dbReference type="ARBA" id="ARBA00022630"/>
    </source>
</evidence>
<dbReference type="GO" id="GO:0005829">
    <property type="term" value="C:cytosol"/>
    <property type="evidence" value="ECO:0007669"/>
    <property type="project" value="TreeGrafter"/>
</dbReference>
<dbReference type="GO" id="GO:0004489">
    <property type="term" value="F:methylenetetrahydrofolate reductase [NAD(P)H] activity"/>
    <property type="evidence" value="ECO:0007669"/>
    <property type="project" value="UniProtKB-EC"/>
</dbReference>
<organism evidence="7">
    <name type="scientific">hydrothermal vent metagenome</name>
    <dbReference type="NCBI Taxonomy" id="652676"/>
    <lineage>
        <taxon>unclassified sequences</taxon>
        <taxon>metagenomes</taxon>
        <taxon>ecological metagenomes</taxon>
    </lineage>
</organism>
<dbReference type="Pfam" id="PF02219">
    <property type="entry name" value="MTHFR"/>
    <property type="match status" value="1"/>
</dbReference>
<sequence length="306" mass="34349">MFDEFCDFLCNKTKKFITVEVNPPHGASIEHILEDIKKYDLHNKVSGFSCTDNPLAKLKMSGVLSAIRVQQAFNKPVIATMSMRDKNKLSLQSTLLGANDFDLRCILALTGDPAKFSDQPEVKGVLERDSTLLLSIIYHLNNGVDYSNKPLNPAPRPIYPFAVSNSYAKDMKQLQKRMVKKLNYGARAIITQPVYDTDNAQELLEIFEEAKNISVRETAKEAQLVLGQFPIVRAKTANFIDDKVPGISVPKEIIDEMNLAAMDGEAKEQDVGFSLSKHIFDEIMQMHGKVHLMTHNRFDLCSELIG</sequence>
<keyword evidence="5" id="KW-0274">FAD</keyword>
<evidence type="ECO:0000256" key="3">
    <source>
        <dbReference type="ARBA" id="ARBA00006743"/>
    </source>
</evidence>
<evidence type="ECO:0000313" key="7">
    <source>
        <dbReference type="EMBL" id="SFV62916.1"/>
    </source>
</evidence>
<reference evidence="7" key="1">
    <citation type="submission" date="2016-10" db="EMBL/GenBank/DDBJ databases">
        <authorList>
            <person name="de Groot N.N."/>
        </authorList>
    </citation>
    <scope>NUCLEOTIDE SEQUENCE</scope>
</reference>
<dbReference type="InterPro" id="IPR003171">
    <property type="entry name" value="Mehydrof_redctse-like"/>
</dbReference>
<dbReference type="AlphaFoldDB" id="A0A1W1CAV0"/>